<feature type="region of interest" description="Disordered" evidence="1">
    <location>
        <begin position="53"/>
        <end position="72"/>
    </location>
</feature>
<proteinExistence type="predicted"/>
<organism evidence="2 3">
    <name type="scientific">Streptomyces agglomeratus</name>
    <dbReference type="NCBI Taxonomy" id="285458"/>
    <lineage>
        <taxon>Bacteria</taxon>
        <taxon>Bacillati</taxon>
        <taxon>Actinomycetota</taxon>
        <taxon>Actinomycetes</taxon>
        <taxon>Kitasatosporales</taxon>
        <taxon>Streptomycetaceae</taxon>
        <taxon>Streptomyces</taxon>
    </lineage>
</organism>
<dbReference type="AlphaFoldDB" id="A0A1E5NYK8"/>
<name>A0A1E5NYK8_9ACTN</name>
<accession>A0A1E5NYK8</accession>
<gene>
    <name evidence="2" type="ORF">AS594_38150</name>
</gene>
<sequence length="72" mass="7965">MGEWVFTPAVSHPLKASNATLHDKDRHVDLWYSASLLEDLLARLDSIEADFATTSTTTDVTPSGQPKRPLLE</sequence>
<dbReference type="Proteomes" id="UP000095759">
    <property type="component" value="Unassembled WGS sequence"/>
</dbReference>
<comment type="caution">
    <text evidence="2">The sequence shown here is derived from an EMBL/GenBank/DDBJ whole genome shotgun (WGS) entry which is preliminary data.</text>
</comment>
<protein>
    <submittedName>
        <fullName evidence="2">Uncharacterized protein</fullName>
    </submittedName>
</protein>
<dbReference type="EMBL" id="MEHJ01000002">
    <property type="protein sequence ID" value="OEJ21402.1"/>
    <property type="molecule type" value="Genomic_DNA"/>
</dbReference>
<evidence type="ECO:0000313" key="2">
    <source>
        <dbReference type="EMBL" id="OEJ21402.1"/>
    </source>
</evidence>
<evidence type="ECO:0000313" key="3">
    <source>
        <dbReference type="Proteomes" id="UP000095759"/>
    </source>
</evidence>
<keyword evidence="3" id="KW-1185">Reference proteome</keyword>
<evidence type="ECO:0000256" key="1">
    <source>
        <dbReference type="SAM" id="MobiDB-lite"/>
    </source>
</evidence>
<reference evidence="2 3" key="1">
    <citation type="submission" date="2016-08" db="EMBL/GenBank/DDBJ databases">
        <title>Complete genome sequence of Streptomyces agglomeratus strain 6-3-2, a novel anti-MRSA actinomycete isolated from Wuli of Tebit, China.</title>
        <authorList>
            <person name="Chen X."/>
        </authorList>
    </citation>
    <scope>NUCLEOTIDE SEQUENCE [LARGE SCALE GENOMIC DNA]</scope>
    <source>
        <strain evidence="2 3">6-3-2</strain>
    </source>
</reference>